<protein>
    <submittedName>
        <fullName evidence="2">Uncharacterized protein</fullName>
    </submittedName>
</protein>
<evidence type="ECO:0000313" key="2">
    <source>
        <dbReference type="EMBL" id="EFB30573.1"/>
    </source>
</evidence>
<dbReference type="STRING" id="649760.HMPREF0971_03151"/>
<evidence type="ECO:0000313" key="3">
    <source>
        <dbReference type="Proteomes" id="UP000004079"/>
    </source>
</evidence>
<keyword evidence="1" id="KW-1133">Transmembrane helix</keyword>
<name>D1QVW0_9BACT</name>
<dbReference type="HOGENOM" id="CLU_3220231_0_0_10"/>
<keyword evidence="1" id="KW-0812">Transmembrane</keyword>
<feature type="transmembrane region" description="Helical" evidence="1">
    <location>
        <begin position="20"/>
        <end position="39"/>
    </location>
</feature>
<proteinExistence type="predicted"/>
<organism evidence="2 3">
    <name type="scientific">Segatella oris F0302</name>
    <dbReference type="NCBI Taxonomy" id="649760"/>
    <lineage>
        <taxon>Bacteria</taxon>
        <taxon>Pseudomonadati</taxon>
        <taxon>Bacteroidota</taxon>
        <taxon>Bacteroidia</taxon>
        <taxon>Bacteroidales</taxon>
        <taxon>Prevotellaceae</taxon>
        <taxon>Segatella</taxon>
    </lineage>
</organism>
<dbReference type="EMBL" id="ACUZ02000058">
    <property type="protein sequence ID" value="EFB30573.1"/>
    <property type="molecule type" value="Genomic_DNA"/>
</dbReference>
<keyword evidence="1" id="KW-0472">Membrane</keyword>
<comment type="caution">
    <text evidence="2">The sequence shown here is derived from an EMBL/GenBank/DDBJ whole genome shotgun (WGS) entry which is preliminary data.</text>
</comment>
<accession>D1QVW0</accession>
<dbReference type="Proteomes" id="UP000004079">
    <property type="component" value="Unassembled WGS sequence"/>
</dbReference>
<evidence type="ECO:0000256" key="1">
    <source>
        <dbReference type="SAM" id="Phobius"/>
    </source>
</evidence>
<sequence length="44" mass="5180">MQDRKIKTSNSELRNGATRALKVFFYFYLVGFGNVKYGIRIFTE</sequence>
<dbReference type="AlphaFoldDB" id="D1QVW0"/>
<reference evidence="2 3" key="1">
    <citation type="submission" date="2009-11" db="EMBL/GenBank/DDBJ databases">
        <authorList>
            <person name="Weinstock G."/>
            <person name="Sodergren E."/>
            <person name="Clifton S."/>
            <person name="Fulton L."/>
            <person name="Fulton B."/>
            <person name="Courtney L."/>
            <person name="Fronick C."/>
            <person name="Harrison M."/>
            <person name="Strong C."/>
            <person name="Farmer C."/>
            <person name="Delahaunty K."/>
            <person name="Markovic C."/>
            <person name="Hall O."/>
            <person name="Minx P."/>
            <person name="Tomlinson C."/>
            <person name="Mitreva M."/>
            <person name="Nelson J."/>
            <person name="Hou S."/>
            <person name="Wollam A."/>
            <person name="Pepin K.H."/>
            <person name="Johnson M."/>
            <person name="Bhonagiri V."/>
            <person name="Nash W.E."/>
            <person name="Warren W."/>
            <person name="Chinwalla A."/>
            <person name="Mardis E.R."/>
            <person name="Wilson R.K."/>
        </authorList>
    </citation>
    <scope>NUCLEOTIDE SEQUENCE [LARGE SCALE GENOMIC DNA]</scope>
    <source>
        <strain evidence="2 3">F0302</strain>
    </source>
</reference>
<gene>
    <name evidence="2" type="ORF">HMPREF0971_03151</name>
</gene>